<keyword evidence="2" id="KW-0808">Transferase</keyword>
<evidence type="ECO:0000313" key="3">
    <source>
        <dbReference type="Proteomes" id="UP000318380"/>
    </source>
</evidence>
<dbReference type="RefSeq" id="WP_238335118.1">
    <property type="nucleotide sequence ID" value="NZ_VIVK01000001.1"/>
</dbReference>
<keyword evidence="3" id="KW-1185">Reference proteome</keyword>
<accession>A0A561C0U2</accession>
<dbReference type="EMBL" id="VIVK01000001">
    <property type="protein sequence ID" value="TWD84765.1"/>
    <property type="molecule type" value="Genomic_DNA"/>
</dbReference>
<dbReference type="SUPFAM" id="SSF55729">
    <property type="entry name" value="Acyl-CoA N-acyltransferases (Nat)"/>
    <property type="match status" value="1"/>
</dbReference>
<name>A0A561C0U2_9ACTN</name>
<feature type="domain" description="N-acetyltransferase" evidence="1">
    <location>
        <begin position="131"/>
        <end position="267"/>
    </location>
</feature>
<dbReference type="Gene3D" id="3.40.630.30">
    <property type="match status" value="1"/>
</dbReference>
<gene>
    <name evidence="2" type="ORF">FB561_5960</name>
</gene>
<comment type="caution">
    <text evidence="2">The sequence shown here is derived from an EMBL/GenBank/DDBJ whole genome shotgun (WGS) entry which is preliminary data.</text>
</comment>
<dbReference type="PROSITE" id="PS51186">
    <property type="entry name" value="GNAT"/>
    <property type="match status" value="1"/>
</dbReference>
<sequence length="267" mass="29270">MTETTGSGRAAELLAAYDGQLRGGAEASTVPSSTDGPVIRVEYPQRGFVSYRSLDGVEGDELDALIARQRDFFAERGMSVEWKTRGHDLPADLPERLSAAGFVPEDRETVLVAESADIVQRLQGRESVEGIALRLVTERADFERIAAMESAVWGEDWSWLADDLVRRQETGLTDVYVAEADGQVVSAAWAVYKKDTEFTGLWGGSTLAEWRGRGIYKALVAVRAARAVELGYRYLHVDASDDSSPILQRLGFRAVTTTTPYVFTPAS</sequence>
<evidence type="ECO:0000313" key="2">
    <source>
        <dbReference type="EMBL" id="TWD84765.1"/>
    </source>
</evidence>
<organism evidence="2 3">
    <name type="scientific">Kribbella amoyensis</name>
    <dbReference type="NCBI Taxonomy" id="996641"/>
    <lineage>
        <taxon>Bacteria</taxon>
        <taxon>Bacillati</taxon>
        <taxon>Actinomycetota</taxon>
        <taxon>Actinomycetes</taxon>
        <taxon>Propionibacteriales</taxon>
        <taxon>Kribbellaceae</taxon>
        <taxon>Kribbella</taxon>
    </lineage>
</organism>
<dbReference type="GO" id="GO:0016747">
    <property type="term" value="F:acyltransferase activity, transferring groups other than amino-acyl groups"/>
    <property type="evidence" value="ECO:0007669"/>
    <property type="project" value="InterPro"/>
</dbReference>
<dbReference type="AlphaFoldDB" id="A0A561C0U2"/>
<dbReference type="Pfam" id="PF00583">
    <property type="entry name" value="Acetyltransf_1"/>
    <property type="match status" value="1"/>
</dbReference>
<dbReference type="Proteomes" id="UP000318380">
    <property type="component" value="Unassembled WGS sequence"/>
</dbReference>
<evidence type="ECO:0000259" key="1">
    <source>
        <dbReference type="PROSITE" id="PS51186"/>
    </source>
</evidence>
<dbReference type="InterPro" id="IPR016181">
    <property type="entry name" value="Acyl_CoA_acyltransferase"/>
</dbReference>
<reference evidence="2 3" key="1">
    <citation type="submission" date="2019-06" db="EMBL/GenBank/DDBJ databases">
        <title>Sequencing the genomes of 1000 actinobacteria strains.</title>
        <authorList>
            <person name="Klenk H.-P."/>
        </authorList>
    </citation>
    <scope>NUCLEOTIDE SEQUENCE [LARGE SCALE GENOMIC DNA]</scope>
    <source>
        <strain evidence="2 3">DSM 24683</strain>
    </source>
</reference>
<protein>
    <submittedName>
        <fullName evidence="2">Acetyltransferase (GNAT) family protein</fullName>
    </submittedName>
</protein>
<proteinExistence type="predicted"/>
<dbReference type="InterPro" id="IPR000182">
    <property type="entry name" value="GNAT_dom"/>
</dbReference>